<dbReference type="SMART" id="SM00507">
    <property type="entry name" value="HNHc"/>
    <property type="match status" value="1"/>
</dbReference>
<evidence type="ECO:0000313" key="3">
    <source>
        <dbReference type="EMBL" id="MYL18241.1"/>
    </source>
</evidence>
<evidence type="ECO:0000259" key="2">
    <source>
        <dbReference type="SMART" id="SM00507"/>
    </source>
</evidence>
<dbReference type="Gene3D" id="1.10.30.50">
    <property type="match status" value="1"/>
</dbReference>
<accession>A0A6B1IIJ3</accession>
<evidence type="ECO:0000313" key="4">
    <source>
        <dbReference type="Proteomes" id="UP000460194"/>
    </source>
</evidence>
<feature type="region of interest" description="Disordered" evidence="1">
    <location>
        <begin position="251"/>
        <end position="281"/>
    </location>
</feature>
<evidence type="ECO:0000256" key="1">
    <source>
        <dbReference type="SAM" id="MobiDB-lite"/>
    </source>
</evidence>
<dbReference type="InterPro" id="IPR003615">
    <property type="entry name" value="HNH_nuc"/>
</dbReference>
<sequence>MRDDIRELQDTLAATQFACVPPGVQSTSDDIYSAVQRAYPELCDEDLRCDDVCADGADQPEWKHAVRRVQQQLGRHDNTRISPHDEYGMWRVERPKLFLVPVNDEWIDRFKRTVGTPVEPSDSATIPESIAPLLPARIWGSTAGPQTERYFTEMRPRDCLLFYRDGDFFAGGVVGQTLDDPEVGSWLWGNPESRFIFTTAEYYDWAPAITRIWDALDYNGTPRVQGFLRVSPDRLDNLYSDERSLETTLFGRTSGSSTQADTVESDTALGGRNVEDPERTTTVQDRILRDQALVTELKTLYDHTCQICGHRLQSGSGSGYSEVHHIRPLGDPHNGPDIPENVLVCCPNHHADFDNGMITVNPDTHILTHAYDDSISGNQLLIQAGHQIRPSFLEYHNEVIVNQTD</sequence>
<organism evidence="3 4">
    <name type="scientific">Halorubrum distributum</name>
    <dbReference type="NCBI Taxonomy" id="29283"/>
    <lineage>
        <taxon>Archaea</taxon>
        <taxon>Methanobacteriati</taxon>
        <taxon>Methanobacteriota</taxon>
        <taxon>Stenosarchaea group</taxon>
        <taxon>Halobacteria</taxon>
        <taxon>Halobacteriales</taxon>
        <taxon>Haloferacaceae</taxon>
        <taxon>Halorubrum</taxon>
        <taxon>Halorubrum distributum group</taxon>
    </lineage>
</organism>
<proteinExistence type="predicted"/>
<dbReference type="AlphaFoldDB" id="A0A6B1IIJ3"/>
<feature type="domain" description="HNH nuclease" evidence="2">
    <location>
        <begin position="293"/>
        <end position="351"/>
    </location>
</feature>
<dbReference type="CDD" id="cd00085">
    <property type="entry name" value="HNHc"/>
    <property type="match status" value="1"/>
</dbReference>
<feature type="compositionally biased region" description="Polar residues" evidence="1">
    <location>
        <begin position="251"/>
        <end position="262"/>
    </location>
</feature>
<name>A0A6B1IIJ3_9EURY</name>
<protein>
    <recommendedName>
        <fullName evidence="2">HNH nuclease domain-containing protein</fullName>
    </recommendedName>
</protein>
<dbReference type="Proteomes" id="UP000460194">
    <property type="component" value="Unassembled WGS sequence"/>
</dbReference>
<dbReference type="RefSeq" id="WP_159369704.1">
    <property type="nucleotide sequence ID" value="NZ_WMEO01000059.1"/>
</dbReference>
<dbReference type="EMBL" id="WMEO01000059">
    <property type="protein sequence ID" value="MYL18241.1"/>
    <property type="molecule type" value="Genomic_DNA"/>
</dbReference>
<reference evidence="3 4" key="1">
    <citation type="submission" date="2019-11" db="EMBL/GenBank/DDBJ databases">
        <title>Genome sequences of 17 halophilic strains isolated from different environments.</title>
        <authorList>
            <person name="Furrow R.E."/>
        </authorList>
    </citation>
    <scope>NUCLEOTIDE SEQUENCE [LARGE SCALE GENOMIC DNA]</scope>
    <source>
        <strain evidence="3 4">22517_05_Cabo</strain>
    </source>
</reference>
<comment type="caution">
    <text evidence="3">The sequence shown here is derived from an EMBL/GenBank/DDBJ whole genome shotgun (WGS) entry which is preliminary data.</text>
</comment>
<dbReference type="Pfam" id="PF13391">
    <property type="entry name" value="HNH_2"/>
    <property type="match status" value="1"/>
</dbReference>
<gene>
    <name evidence="3" type="ORF">GLW36_16570</name>
</gene>